<dbReference type="GO" id="GO:0042060">
    <property type="term" value="P:wound healing"/>
    <property type="evidence" value="ECO:0007669"/>
    <property type="project" value="TreeGrafter"/>
</dbReference>
<dbReference type="GO" id="GO:0045104">
    <property type="term" value="P:intermediate filament cytoskeleton organization"/>
    <property type="evidence" value="ECO:0007669"/>
    <property type="project" value="InterPro"/>
</dbReference>
<dbReference type="GO" id="GO:0005737">
    <property type="term" value="C:cytoplasm"/>
    <property type="evidence" value="ECO:0007669"/>
    <property type="project" value="TreeGrafter"/>
</dbReference>
<dbReference type="Pfam" id="PF00435">
    <property type="entry name" value="Spectrin"/>
    <property type="match status" value="1"/>
</dbReference>
<dbReference type="GO" id="GO:0005198">
    <property type="term" value="F:structural molecule activity"/>
    <property type="evidence" value="ECO:0007669"/>
    <property type="project" value="TreeGrafter"/>
</dbReference>
<gene>
    <name evidence="1" type="ORF">AB205_0111370</name>
</gene>
<accession>A0A2G9RVP0</accession>
<proteinExistence type="predicted"/>
<dbReference type="GO" id="GO:0005882">
    <property type="term" value="C:intermediate filament"/>
    <property type="evidence" value="ECO:0007669"/>
    <property type="project" value="TreeGrafter"/>
</dbReference>
<keyword evidence="2" id="KW-1185">Reference proteome</keyword>
<dbReference type="InterPro" id="IPR018159">
    <property type="entry name" value="Spectrin/alpha-actinin"/>
</dbReference>
<dbReference type="FunFam" id="1.20.58.60:FF:000001">
    <property type="entry name" value="Microtubule-actin cross-linking factor 1"/>
    <property type="match status" value="1"/>
</dbReference>
<dbReference type="CDD" id="cd00176">
    <property type="entry name" value="SPEC"/>
    <property type="match status" value="1"/>
</dbReference>
<dbReference type="PANTHER" id="PTHR23169:SF33">
    <property type="entry name" value="MICROTUBULE-ACTIN CROSS-LINKING FACTOR 1, ISOFORMS 1_2_3_5"/>
    <property type="match status" value="1"/>
</dbReference>
<dbReference type="InterPro" id="IPR043197">
    <property type="entry name" value="Plakin"/>
</dbReference>
<dbReference type="AlphaFoldDB" id="A0A2G9RVP0"/>
<organism evidence="1 2">
    <name type="scientific">Aquarana catesbeiana</name>
    <name type="common">American bullfrog</name>
    <name type="synonym">Rana catesbeiana</name>
    <dbReference type="NCBI Taxonomy" id="8400"/>
    <lineage>
        <taxon>Eukaryota</taxon>
        <taxon>Metazoa</taxon>
        <taxon>Chordata</taxon>
        <taxon>Craniata</taxon>
        <taxon>Vertebrata</taxon>
        <taxon>Euteleostomi</taxon>
        <taxon>Amphibia</taxon>
        <taxon>Batrachia</taxon>
        <taxon>Anura</taxon>
        <taxon>Neobatrachia</taxon>
        <taxon>Ranoidea</taxon>
        <taxon>Ranidae</taxon>
        <taxon>Aquarana</taxon>
    </lineage>
</organism>
<evidence type="ECO:0000313" key="2">
    <source>
        <dbReference type="Proteomes" id="UP000228934"/>
    </source>
</evidence>
<dbReference type="EMBL" id="KV930389">
    <property type="protein sequence ID" value="PIO31291.1"/>
    <property type="molecule type" value="Genomic_DNA"/>
</dbReference>
<dbReference type="OrthoDB" id="10016565at2759"/>
<dbReference type="Proteomes" id="UP000228934">
    <property type="component" value="Unassembled WGS sequence"/>
</dbReference>
<reference evidence="2" key="1">
    <citation type="journal article" date="2017" name="Nat. Commun.">
        <title>The North American bullfrog draft genome provides insight into hormonal regulation of long noncoding RNA.</title>
        <authorList>
            <person name="Hammond S.A."/>
            <person name="Warren R.L."/>
            <person name="Vandervalk B.P."/>
            <person name="Kucuk E."/>
            <person name="Khan H."/>
            <person name="Gibb E.A."/>
            <person name="Pandoh P."/>
            <person name="Kirk H."/>
            <person name="Zhao Y."/>
            <person name="Jones M."/>
            <person name="Mungall A.J."/>
            <person name="Coope R."/>
            <person name="Pleasance S."/>
            <person name="Moore R.A."/>
            <person name="Holt R.A."/>
            <person name="Round J.M."/>
            <person name="Ohora S."/>
            <person name="Walle B.V."/>
            <person name="Veldhoen N."/>
            <person name="Helbing C.C."/>
            <person name="Birol I."/>
        </authorList>
    </citation>
    <scope>NUCLEOTIDE SEQUENCE [LARGE SCALE GENOMIC DNA]</scope>
</reference>
<dbReference type="InterPro" id="IPR002017">
    <property type="entry name" value="Spectrin_repeat"/>
</dbReference>
<dbReference type="Gene3D" id="1.20.58.60">
    <property type="match status" value="1"/>
</dbReference>
<dbReference type="PANTHER" id="PTHR23169">
    <property type="entry name" value="ENVOPLAKIN"/>
    <property type="match status" value="1"/>
</dbReference>
<dbReference type="GO" id="GO:0016020">
    <property type="term" value="C:membrane"/>
    <property type="evidence" value="ECO:0007669"/>
    <property type="project" value="TreeGrafter"/>
</dbReference>
<dbReference type="SMART" id="SM00150">
    <property type="entry name" value="SPEC"/>
    <property type="match status" value="1"/>
</dbReference>
<dbReference type="SUPFAM" id="SSF46966">
    <property type="entry name" value="Spectrin repeat"/>
    <property type="match status" value="1"/>
</dbReference>
<sequence length="257" mass="29294">MMVFWSYLDEVFLDDSPNMSNYAPIVHLPRQQKLEESLLFSGKFTDALQALMDWLYRAEPQLSEEIPLGGDRDLVSDLLDKHKAFQKELGKRASSMKTLKHSVRDLSRGGGGTDSHWLQRQMEELGHRWDVVCQLSVTKQARLEASLQQAEEFHSLVSTFLEGLGESERTLRYGVIPEDENALQDCQKQQQVGTTGVICCLLRVHILFIFPVPRYYSVDLMNECPVSKNFFTQRSELHVCLLTLHHGSPTSISQPPS</sequence>
<name>A0A2G9RVP0_AQUCT</name>
<protein>
    <submittedName>
        <fullName evidence="1">Uncharacterized protein</fullName>
    </submittedName>
</protein>
<evidence type="ECO:0000313" key="1">
    <source>
        <dbReference type="EMBL" id="PIO31291.1"/>
    </source>
</evidence>